<keyword evidence="3" id="KW-1185">Reference proteome</keyword>
<reference evidence="2 3" key="2">
    <citation type="submission" date="2018-11" db="EMBL/GenBank/DDBJ databases">
        <authorList>
            <consortium name="Pathogen Informatics"/>
        </authorList>
    </citation>
    <scope>NUCLEOTIDE SEQUENCE [LARGE SCALE GENOMIC DNA]</scope>
</reference>
<evidence type="ECO:0000256" key="1">
    <source>
        <dbReference type="SAM" id="Phobius"/>
    </source>
</evidence>
<keyword evidence="1" id="KW-0472">Membrane</keyword>
<feature type="transmembrane region" description="Helical" evidence="1">
    <location>
        <begin position="91"/>
        <end position="119"/>
    </location>
</feature>
<dbReference type="AlphaFoldDB" id="A0A183V9J3"/>
<dbReference type="WBParaSite" id="TCNE_0001741401-mRNA-1">
    <property type="protein sequence ID" value="TCNE_0001741401-mRNA-1"/>
    <property type="gene ID" value="TCNE_0001741401"/>
</dbReference>
<proteinExistence type="predicted"/>
<keyword evidence="1" id="KW-0812">Transmembrane</keyword>
<dbReference type="EMBL" id="UYWY01024416">
    <property type="protein sequence ID" value="VDM48734.1"/>
    <property type="molecule type" value="Genomic_DNA"/>
</dbReference>
<accession>A0A183V9J3</accession>
<organism evidence="3 4">
    <name type="scientific">Toxocara canis</name>
    <name type="common">Canine roundworm</name>
    <dbReference type="NCBI Taxonomy" id="6265"/>
    <lineage>
        <taxon>Eukaryota</taxon>
        <taxon>Metazoa</taxon>
        <taxon>Ecdysozoa</taxon>
        <taxon>Nematoda</taxon>
        <taxon>Chromadorea</taxon>
        <taxon>Rhabditida</taxon>
        <taxon>Spirurina</taxon>
        <taxon>Ascaridomorpha</taxon>
        <taxon>Ascaridoidea</taxon>
        <taxon>Toxocaridae</taxon>
        <taxon>Toxocara</taxon>
    </lineage>
</organism>
<sequence>MREIFYATTIIGVLAHSMLGVPASVGERAVIEELERGGASSNETAVDVHNKTTNGVWLDIAHPIIVVEALYENSRHRIHEWMHEGFQEDRYTYLVTTSALTGAVSAFITLMLFYFLYALMQKCRSKSRQHKIADIARQLKDGKNPFDAKDEDSNKGLV</sequence>
<evidence type="ECO:0000313" key="2">
    <source>
        <dbReference type="EMBL" id="VDM48734.1"/>
    </source>
</evidence>
<protein>
    <submittedName>
        <fullName evidence="4">RxLR effector candidate protein</fullName>
    </submittedName>
</protein>
<evidence type="ECO:0000313" key="3">
    <source>
        <dbReference type="Proteomes" id="UP000050794"/>
    </source>
</evidence>
<reference evidence="4" key="1">
    <citation type="submission" date="2016-06" db="UniProtKB">
        <authorList>
            <consortium name="WormBaseParasite"/>
        </authorList>
    </citation>
    <scope>IDENTIFICATION</scope>
</reference>
<keyword evidence="1" id="KW-1133">Transmembrane helix</keyword>
<gene>
    <name evidence="2" type="ORF">TCNE_LOCUS17413</name>
</gene>
<name>A0A183V9J3_TOXCA</name>
<evidence type="ECO:0000313" key="4">
    <source>
        <dbReference type="WBParaSite" id="TCNE_0001741401-mRNA-1"/>
    </source>
</evidence>
<dbReference type="Proteomes" id="UP000050794">
    <property type="component" value="Unassembled WGS sequence"/>
</dbReference>